<dbReference type="InterPro" id="IPR009057">
    <property type="entry name" value="Homeodomain-like_sf"/>
</dbReference>
<evidence type="ECO:0000259" key="15">
    <source>
        <dbReference type="PROSITE" id="PS50110"/>
    </source>
</evidence>
<dbReference type="CDD" id="cd00146">
    <property type="entry name" value="PKD"/>
    <property type="match status" value="1"/>
</dbReference>
<dbReference type="SMART" id="SM00388">
    <property type="entry name" value="HisKA"/>
    <property type="match status" value="1"/>
</dbReference>
<name>A0A223NUU6_9SPHI</name>
<evidence type="ECO:0000256" key="7">
    <source>
        <dbReference type="ARBA" id="ARBA00022840"/>
    </source>
</evidence>
<evidence type="ECO:0000259" key="14">
    <source>
        <dbReference type="PROSITE" id="PS50109"/>
    </source>
</evidence>
<dbReference type="PANTHER" id="PTHR43547:SF2">
    <property type="entry name" value="HYBRID SIGNAL TRANSDUCTION HISTIDINE KINASE C"/>
    <property type="match status" value="1"/>
</dbReference>
<dbReference type="Gene3D" id="1.10.10.60">
    <property type="entry name" value="Homeodomain-like"/>
    <property type="match status" value="1"/>
</dbReference>
<feature type="domain" description="Histidine kinase" evidence="14">
    <location>
        <begin position="855"/>
        <end position="1072"/>
    </location>
</feature>
<comment type="catalytic activity">
    <reaction evidence="1">
        <text>ATP + protein L-histidine = ADP + protein N-phospho-L-histidine.</text>
        <dbReference type="EC" id="2.7.13.3"/>
    </reaction>
</comment>
<evidence type="ECO:0000313" key="16">
    <source>
        <dbReference type="EMBL" id="ASU33530.1"/>
    </source>
</evidence>
<evidence type="ECO:0000256" key="10">
    <source>
        <dbReference type="ARBA" id="ARBA00023125"/>
    </source>
</evidence>
<dbReference type="Pfam" id="PF02518">
    <property type="entry name" value="HATPase_c"/>
    <property type="match status" value="1"/>
</dbReference>
<dbReference type="SUPFAM" id="SSF46689">
    <property type="entry name" value="Homeodomain-like"/>
    <property type="match status" value="1"/>
</dbReference>
<keyword evidence="5" id="KW-0547">Nucleotide-binding</keyword>
<dbReference type="FunFam" id="2.60.40.10:FF:000791">
    <property type="entry name" value="Two-component system sensor histidine kinase/response regulator"/>
    <property type="match status" value="1"/>
</dbReference>
<accession>A0A223NUU6</accession>
<dbReference type="InterPro" id="IPR013783">
    <property type="entry name" value="Ig-like_fold"/>
</dbReference>
<dbReference type="Gene3D" id="1.10.287.130">
    <property type="match status" value="1"/>
</dbReference>
<dbReference type="GO" id="GO:0005524">
    <property type="term" value="F:ATP binding"/>
    <property type="evidence" value="ECO:0007669"/>
    <property type="project" value="UniProtKB-KW"/>
</dbReference>
<dbReference type="Gene3D" id="2.130.10.10">
    <property type="entry name" value="YVTN repeat-like/Quinoprotein amine dehydrogenase"/>
    <property type="match status" value="3"/>
</dbReference>
<dbReference type="PROSITE" id="PS00041">
    <property type="entry name" value="HTH_ARAC_FAMILY_1"/>
    <property type="match status" value="1"/>
</dbReference>
<dbReference type="Pfam" id="PF12833">
    <property type="entry name" value="HTH_18"/>
    <property type="match status" value="1"/>
</dbReference>
<dbReference type="EMBL" id="CP022743">
    <property type="protein sequence ID" value="ASU33530.1"/>
    <property type="molecule type" value="Genomic_DNA"/>
</dbReference>
<keyword evidence="10" id="KW-0238">DNA-binding</keyword>
<organism evidence="16 17">
    <name type="scientific">Mucilaginibacter xinganensis</name>
    <dbReference type="NCBI Taxonomy" id="1234841"/>
    <lineage>
        <taxon>Bacteria</taxon>
        <taxon>Pseudomonadati</taxon>
        <taxon>Bacteroidota</taxon>
        <taxon>Sphingobacteriia</taxon>
        <taxon>Sphingobacteriales</taxon>
        <taxon>Sphingobacteriaceae</taxon>
        <taxon>Mucilaginibacter</taxon>
    </lineage>
</organism>
<dbReference type="InterPro" id="IPR001789">
    <property type="entry name" value="Sig_transdc_resp-reg_receiver"/>
</dbReference>
<dbReference type="GO" id="GO:0003700">
    <property type="term" value="F:DNA-binding transcription factor activity"/>
    <property type="evidence" value="ECO:0007669"/>
    <property type="project" value="InterPro"/>
</dbReference>
<dbReference type="EC" id="2.7.13.3" evidence="2"/>
<dbReference type="Pfam" id="PF00512">
    <property type="entry name" value="HisKA"/>
    <property type="match status" value="1"/>
</dbReference>
<dbReference type="PROSITE" id="PS01124">
    <property type="entry name" value="HTH_ARAC_FAMILY_2"/>
    <property type="match status" value="1"/>
</dbReference>
<dbReference type="CDD" id="cd17574">
    <property type="entry name" value="REC_OmpR"/>
    <property type="match status" value="1"/>
</dbReference>
<dbReference type="InterPro" id="IPR036890">
    <property type="entry name" value="HATPase_C_sf"/>
</dbReference>
<keyword evidence="4" id="KW-0808">Transferase</keyword>
<keyword evidence="11" id="KW-0804">Transcription</keyword>
<evidence type="ECO:0000256" key="5">
    <source>
        <dbReference type="ARBA" id="ARBA00022741"/>
    </source>
</evidence>
<dbReference type="SMART" id="SM00448">
    <property type="entry name" value="REC"/>
    <property type="match status" value="1"/>
</dbReference>
<evidence type="ECO:0000256" key="3">
    <source>
        <dbReference type="ARBA" id="ARBA00022553"/>
    </source>
</evidence>
<evidence type="ECO:0000256" key="9">
    <source>
        <dbReference type="ARBA" id="ARBA00023015"/>
    </source>
</evidence>
<dbReference type="SUPFAM" id="SSF63829">
    <property type="entry name" value="Calcium-dependent phosphotriesterase"/>
    <property type="match status" value="3"/>
</dbReference>
<feature type="modified residue" description="4-aspartylphosphate" evidence="12">
    <location>
        <position position="1172"/>
    </location>
</feature>
<evidence type="ECO:0000256" key="6">
    <source>
        <dbReference type="ARBA" id="ARBA00022777"/>
    </source>
</evidence>
<reference evidence="16 17" key="1">
    <citation type="submission" date="2017-08" db="EMBL/GenBank/DDBJ databases">
        <title>Complete genome sequence of Mucilaginibacter sp. strain BJC16-A31.</title>
        <authorList>
            <consortium name="Henan University of Science and Technology"/>
            <person name="You X."/>
        </authorList>
    </citation>
    <scope>NUCLEOTIDE SEQUENCE [LARGE SCALE GENOMIC DNA]</scope>
    <source>
        <strain evidence="16 17">BJC16-A31</strain>
    </source>
</reference>
<dbReference type="GO" id="GO:0000155">
    <property type="term" value="F:phosphorelay sensor kinase activity"/>
    <property type="evidence" value="ECO:0007669"/>
    <property type="project" value="InterPro"/>
</dbReference>
<evidence type="ECO:0000256" key="4">
    <source>
        <dbReference type="ARBA" id="ARBA00022679"/>
    </source>
</evidence>
<evidence type="ECO:0000313" key="17">
    <source>
        <dbReference type="Proteomes" id="UP000215002"/>
    </source>
</evidence>
<feature type="domain" description="HTH araC/xylS-type" evidence="13">
    <location>
        <begin position="1271"/>
        <end position="1370"/>
    </location>
</feature>
<dbReference type="PANTHER" id="PTHR43547">
    <property type="entry name" value="TWO-COMPONENT HISTIDINE KINASE"/>
    <property type="match status" value="1"/>
</dbReference>
<evidence type="ECO:0000256" key="8">
    <source>
        <dbReference type="ARBA" id="ARBA00023012"/>
    </source>
</evidence>
<dbReference type="SUPFAM" id="SSF47384">
    <property type="entry name" value="Homodimeric domain of signal transducing histidine kinase"/>
    <property type="match status" value="1"/>
</dbReference>
<feature type="domain" description="Response regulatory" evidence="15">
    <location>
        <begin position="1124"/>
        <end position="1239"/>
    </location>
</feature>
<dbReference type="PROSITE" id="PS50109">
    <property type="entry name" value="HIS_KIN"/>
    <property type="match status" value="1"/>
</dbReference>
<dbReference type="FunFam" id="1.10.287.130:FF:000045">
    <property type="entry name" value="Two-component system sensor histidine kinase/response regulator"/>
    <property type="match status" value="1"/>
</dbReference>
<dbReference type="CDD" id="cd00082">
    <property type="entry name" value="HisKA"/>
    <property type="match status" value="1"/>
</dbReference>
<protein>
    <recommendedName>
        <fullName evidence="2">histidine kinase</fullName>
        <ecNumber evidence="2">2.7.13.3</ecNumber>
    </recommendedName>
</protein>
<dbReference type="GO" id="GO:0043565">
    <property type="term" value="F:sequence-specific DNA binding"/>
    <property type="evidence" value="ECO:0007669"/>
    <property type="project" value="InterPro"/>
</dbReference>
<keyword evidence="17" id="KW-1185">Reference proteome</keyword>
<evidence type="ECO:0000256" key="11">
    <source>
        <dbReference type="ARBA" id="ARBA00023163"/>
    </source>
</evidence>
<dbReference type="FunFam" id="3.30.565.10:FF:000037">
    <property type="entry name" value="Hybrid sensor histidine kinase/response regulator"/>
    <property type="match status" value="1"/>
</dbReference>
<dbReference type="InterPro" id="IPR015943">
    <property type="entry name" value="WD40/YVTN_repeat-like_dom_sf"/>
</dbReference>
<dbReference type="InterPro" id="IPR036097">
    <property type="entry name" value="HisK_dim/P_sf"/>
</dbReference>
<keyword evidence="8" id="KW-0902">Two-component regulatory system</keyword>
<dbReference type="Gene3D" id="3.30.565.10">
    <property type="entry name" value="Histidine kinase-like ATPase, C-terminal domain"/>
    <property type="match status" value="1"/>
</dbReference>
<keyword evidence="3 12" id="KW-0597">Phosphoprotein</keyword>
<dbReference type="InterPro" id="IPR004358">
    <property type="entry name" value="Sig_transdc_His_kin-like_C"/>
</dbReference>
<dbReference type="InterPro" id="IPR011110">
    <property type="entry name" value="Reg_prop"/>
</dbReference>
<dbReference type="Pfam" id="PF07495">
    <property type="entry name" value="Y_Y_Y"/>
    <property type="match status" value="1"/>
</dbReference>
<keyword evidence="9" id="KW-0805">Transcription regulation</keyword>
<dbReference type="KEGG" id="muc:MuYL_1632"/>
<dbReference type="Gene3D" id="3.40.50.2300">
    <property type="match status" value="1"/>
</dbReference>
<dbReference type="PRINTS" id="PR00344">
    <property type="entry name" value="BCTRLSENSOR"/>
</dbReference>
<proteinExistence type="predicted"/>
<dbReference type="InterPro" id="IPR003594">
    <property type="entry name" value="HATPase_dom"/>
</dbReference>
<dbReference type="SMART" id="SM00342">
    <property type="entry name" value="HTH_ARAC"/>
    <property type="match status" value="1"/>
</dbReference>
<dbReference type="Pfam" id="PF07494">
    <property type="entry name" value="Reg_prop"/>
    <property type="match status" value="4"/>
</dbReference>
<dbReference type="PROSITE" id="PS51257">
    <property type="entry name" value="PROKAR_LIPOPROTEIN"/>
    <property type="match status" value="1"/>
</dbReference>
<keyword evidence="7" id="KW-0067">ATP-binding</keyword>
<dbReference type="InterPro" id="IPR018062">
    <property type="entry name" value="HTH_AraC-typ_CS"/>
</dbReference>
<evidence type="ECO:0000256" key="12">
    <source>
        <dbReference type="PROSITE-ProRule" id="PRU00169"/>
    </source>
</evidence>
<dbReference type="Proteomes" id="UP000215002">
    <property type="component" value="Chromosome"/>
</dbReference>
<dbReference type="SUPFAM" id="SSF55874">
    <property type="entry name" value="ATPase domain of HSP90 chaperone/DNA topoisomerase II/histidine kinase"/>
    <property type="match status" value="1"/>
</dbReference>
<sequence length="1388" mass="157156">MPMKKVLLFILCIIYGFVACAQQSYSRKVLKYSFKNGLSYGFLTDIIQDDNGFMWFATEDGLNRFDGINFKVFKHNNSNPYGLPSNYIELIYKDASGDIWLSTRRGVYQFDANTERFSKFEAGANALINNVSCIASGGKNIVWFATYSDGLFSYNKLTQQLKKYKPKNRQEPSVNLMAGIYQDSKGLLWAGTEGDLAVYEVQNGVIKNDISGRIPLNLIPAGKINSIIEDRYANIWIATGKGLSVYERAQNKIHTFTGAQFQLRSNIFSSLLEDNNDLLIGLQDGGLYRLDLEKAIASHFNNVGIEAVKTDDNYNITERSVNKLYLDKDKNVWAGTYGDGIYLLGNVPEKFKKFQNKLPGQSSSGYLRYYGMCMDDEGYLWMGSDGDGIYKKKLNGEVVHHYYADGENAGLKNLAILTAYKAQNNDLWFGSYANGLFKYDKKNDRFINYVHNPRDPKSICGNDVRTIYEDPENNLWVGTNGGGISMLPKGKSTFVTYSLNNRTLPSSNIRALCGDKNGNIYIGTYGAGLLCYSSASHKFSTCFSSNQIDKILPSKVIYSLKYYGNKLLIGTESNGLIIYNTDNRETKTFTESNGLANSTINSIEQDAKGNIWVSTNKGLSKIENGLQSVLNYDVSNGLQSGHFSPGSSMYCAKQNFMCFGGTEGYNTFFPDEVKRSAFKPKVIITGLQLFNKDVEVGEKDHILSKVINRSDQIVLQPDQSVFSIQYAALNYPFAEKSEFAYQLKGLDKGWNYVQTQKSATYRYLEPGDYVFKVKASNQDGVWFNDYATINIRILPPWYKTWYAYLFCAIGVSALVYSYSRYKSNQSKLKYNIKLAQITAEKEKELNEKKLSFFTNISHEYRTPLTLIINPVKELLSGKGQTEENLNSLQVVYRNAKRLLSLTDQLLLFRKADSGEDQLKIVKLNIVALCRDVFLYFDHQARMKHIQLSFSSVNEEIEVYADREKMEIAFFNLISNALKFTPDNGKVSGCITENARSVTVTIEDSGFGINKEVGEKLFDRFFQIQNITQSNGGGFGIGLYLVKTFIDKHQGSISYESREAEGSAFNITLLKGKKHLVNCLVYEDTAEPSVFLDELMDDEPIINKAESLNQIPADAYNALVSSKKVLLVVEDNHQVRQYVTQIFKEEYEVFEADNIRDGYDMICKLMPNLVISDVMMNGLSGIDLCSQVKQDASLNHIPFILLTANTLPEIKLKGLECGADDYITKPFEKEVLVARVNGLIKSHENLHKYFYNAITLKSNNLKISAEYKEFLDKCMAIVERHLEDEQFSIKNLSDEIGMSHSNLYKKIKAISGGSANEFIRYIRLRKAAEMMLNTDCTVAEAAYKVGINDAKYFREQFSKLFGINPSEYIKKYREQFNQISKHFVTKPRR</sequence>
<evidence type="ECO:0000256" key="1">
    <source>
        <dbReference type="ARBA" id="ARBA00000085"/>
    </source>
</evidence>
<dbReference type="Pfam" id="PF00072">
    <property type="entry name" value="Response_reg"/>
    <property type="match status" value="1"/>
</dbReference>
<evidence type="ECO:0000259" key="13">
    <source>
        <dbReference type="PROSITE" id="PS01124"/>
    </source>
</evidence>
<gene>
    <name evidence="16" type="ORF">MuYL_1632</name>
</gene>
<dbReference type="InterPro" id="IPR011006">
    <property type="entry name" value="CheY-like_superfamily"/>
</dbReference>
<dbReference type="InterPro" id="IPR011123">
    <property type="entry name" value="Y_Y_Y"/>
</dbReference>
<dbReference type="InterPro" id="IPR005467">
    <property type="entry name" value="His_kinase_dom"/>
</dbReference>
<dbReference type="InterPro" id="IPR018060">
    <property type="entry name" value="HTH_AraC"/>
</dbReference>
<dbReference type="PROSITE" id="PS50110">
    <property type="entry name" value="RESPONSE_REGULATORY"/>
    <property type="match status" value="1"/>
</dbReference>
<dbReference type="InterPro" id="IPR003661">
    <property type="entry name" value="HisK_dim/P_dom"/>
</dbReference>
<dbReference type="Gene3D" id="2.60.40.10">
    <property type="entry name" value="Immunoglobulins"/>
    <property type="match status" value="1"/>
</dbReference>
<dbReference type="SMART" id="SM00387">
    <property type="entry name" value="HATPase_c"/>
    <property type="match status" value="1"/>
</dbReference>
<dbReference type="CDD" id="cd00075">
    <property type="entry name" value="HATPase"/>
    <property type="match status" value="1"/>
</dbReference>
<evidence type="ECO:0000256" key="2">
    <source>
        <dbReference type="ARBA" id="ARBA00012438"/>
    </source>
</evidence>
<keyword evidence="6" id="KW-0418">Kinase</keyword>
<dbReference type="SUPFAM" id="SSF52172">
    <property type="entry name" value="CheY-like"/>
    <property type="match status" value="1"/>
</dbReference>